<feature type="region of interest" description="Disordered" evidence="1">
    <location>
        <begin position="1"/>
        <end position="27"/>
    </location>
</feature>
<evidence type="ECO:0008006" key="5">
    <source>
        <dbReference type="Google" id="ProtNLM"/>
    </source>
</evidence>
<dbReference type="EMBL" id="VWOX01000003">
    <property type="protein sequence ID" value="KAA5545195.1"/>
    <property type="molecule type" value="Genomic_DNA"/>
</dbReference>
<protein>
    <recommendedName>
        <fullName evidence="5">ATP synthase protein I</fullName>
    </recommendedName>
</protein>
<comment type="caution">
    <text evidence="3">The sequence shown here is derived from an EMBL/GenBank/DDBJ whole genome shotgun (WGS) entry which is preliminary data.</text>
</comment>
<gene>
    <name evidence="3" type="ORF">FYK55_05860</name>
</gene>
<feature type="transmembrane region" description="Helical" evidence="2">
    <location>
        <begin position="111"/>
        <end position="132"/>
    </location>
</feature>
<evidence type="ECO:0000256" key="1">
    <source>
        <dbReference type="SAM" id="MobiDB-lite"/>
    </source>
</evidence>
<feature type="transmembrane region" description="Helical" evidence="2">
    <location>
        <begin position="74"/>
        <end position="99"/>
    </location>
</feature>
<feature type="transmembrane region" description="Helical" evidence="2">
    <location>
        <begin position="144"/>
        <end position="165"/>
    </location>
</feature>
<dbReference type="AlphaFoldDB" id="A0A5M6DIW3"/>
<name>A0A5M6DIW3_9BACT</name>
<keyword evidence="4" id="KW-1185">Reference proteome</keyword>
<reference evidence="3 4" key="1">
    <citation type="submission" date="2019-08" db="EMBL/GenBank/DDBJ databases">
        <authorList>
            <person name="Dhanesh K."/>
            <person name="Kumar G."/>
            <person name="Sasikala C."/>
            <person name="Venkata Ramana C."/>
        </authorList>
    </citation>
    <scope>NUCLEOTIDE SEQUENCE [LARGE SCALE GENOMIC DNA]</scope>
    <source>
        <strain evidence="3 4">JC645</strain>
    </source>
</reference>
<dbReference type="RefSeq" id="WP_150075464.1">
    <property type="nucleotide sequence ID" value="NZ_VWOX01000003.1"/>
</dbReference>
<organism evidence="3 4">
    <name type="scientific">Roseiconus nitratireducens</name>
    <dbReference type="NCBI Taxonomy" id="2605748"/>
    <lineage>
        <taxon>Bacteria</taxon>
        <taxon>Pseudomonadati</taxon>
        <taxon>Planctomycetota</taxon>
        <taxon>Planctomycetia</taxon>
        <taxon>Pirellulales</taxon>
        <taxon>Pirellulaceae</taxon>
        <taxon>Roseiconus</taxon>
    </lineage>
</organism>
<proteinExistence type="predicted"/>
<accession>A0A5M6DIW3</accession>
<keyword evidence="2" id="KW-0812">Transmembrane</keyword>
<keyword evidence="2" id="KW-1133">Transmembrane helix</keyword>
<evidence type="ECO:0000313" key="4">
    <source>
        <dbReference type="Proteomes" id="UP000324479"/>
    </source>
</evidence>
<keyword evidence="2" id="KW-0472">Membrane</keyword>
<feature type="transmembrane region" description="Helical" evidence="2">
    <location>
        <begin position="39"/>
        <end position="62"/>
    </location>
</feature>
<sequence length="178" mass="19076">MEEGPIPRTRIRPTNHKSDEALSPDRTPLRIPRPWSSRASTWCLLILAAAWALGMLAMGLALRSGLLPLEPRAAVWAGTGCGLVGLLAGLSMAAVELRVGRKSDAVEPAKLTVGFSIASVIRLVGTVALVALGSYQMPAAKHVVAGTILAWYVYLTTVEVTVWALQLPRLDQRTISRS</sequence>
<evidence type="ECO:0000313" key="3">
    <source>
        <dbReference type="EMBL" id="KAA5545195.1"/>
    </source>
</evidence>
<dbReference type="Proteomes" id="UP000324479">
    <property type="component" value="Unassembled WGS sequence"/>
</dbReference>
<evidence type="ECO:0000256" key="2">
    <source>
        <dbReference type="SAM" id="Phobius"/>
    </source>
</evidence>